<organism evidence="13 14">
    <name type="scientific">Undibacterium squillarum</name>
    <dbReference type="NCBI Taxonomy" id="1131567"/>
    <lineage>
        <taxon>Bacteria</taxon>
        <taxon>Pseudomonadati</taxon>
        <taxon>Pseudomonadota</taxon>
        <taxon>Betaproteobacteria</taxon>
        <taxon>Burkholderiales</taxon>
        <taxon>Oxalobacteraceae</taxon>
        <taxon>Undibacterium</taxon>
    </lineage>
</organism>
<accession>A0ABQ2XZV4</accession>
<keyword evidence="8" id="KW-0626">Porin</keyword>
<evidence type="ECO:0000256" key="6">
    <source>
        <dbReference type="ARBA" id="ARBA00022729"/>
    </source>
</evidence>
<dbReference type="RefSeq" id="WP_268249278.1">
    <property type="nucleotide sequence ID" value="NZ_BMYU01000006.1"/>
</dbReference>
<name>A0ABQ2XZV4_9BURK</name>
<dbReference type="InterPro" id="IPR023614">
    <property type="entry name" value="Porin_dom_sf"/>
</dbReference>
<dbReference type="SUPFAM" id="SSF56935">
    <property type="entry name" value="Porins"/>
    <property type="match status" value="1"/>
</dbReference>
<keyword evidence="7" id="KW-0406">Ion transport</keyword>
<dbReference type="PANTHER" id="PTHR34501">
    <property type="entry name" value="PROTEIN YDDL-RELATED"/>
    <property type="match status" value="1"/>
</dbReference>
<reference evidence="14" key="1">
    <citation type="journal article" date="2019" name="Int. J. Syst. Evol. Microbiol.">
        <title>The Global Catalogue of Microorganisms (GCM) 10K type strain sequencing project: providing services to taxonomists for standard genome sequencing and annotation.</title>
        <authorList>
            <consortium name="The Broad Institute Genomics Platform"/>
            <consortium name="The Broad Institute Genome Sequencing Center for Infectious Disease"/>
            <person name="Wu L."/>
            <person name="Ma J."/>
        </authorList>
    </citation>
    <scope>NUCLEOTIDE SEQUENCE [LARGE SCALE GENOMIC DNA]</scope>
    <source>
        <strain evidence="14">KCTC 23917</strain>
    </source>
</reference>
<keyword evidence="14" id="KW-1185">Reference proteome</keyword>
<dbReference type="Proteomes" id="UP000653343">
    <property type="component" value="Unassembled WGS sequence"/>
</dbReference>
<keyword evidence="9" id="KW-0472">Membrane</keyword>
<evidence type="ECO:0000256" key="7">
    <source>
        <dbReference type="ARBA" id="ARBA00023065"/>
    </source>
</evidence>
<gene>
    <name evidence="13" type="ORF">GCM10010946_24830</name>
</gene>
<protein>
    <submittedName>
        <fullName evidence="13">Porin</fullName>
    </submittedName>
</protein>
<evidence type="ECO:0000256" key="2">
    <source>
        <dbReference type="ARBA" id="ARBA00011233"/>
    </source>
</evidence>
<evidence type="ECO:0000256" key="3">
    <source>
        <dbReference type="ARBA" id="ARBA00022448"/>
    </source>
</evidence>
<dbReference type="PANTHER" id="PTHR34501:SF9">
    <property type="entry name" value="MAJOR OUTER MEMBRANE PROTEIN P.IA"/>
    <property type="match status" value="1"/>
</dbReference>
<evidence type="ECO:0000256" key="8">
    <source>
        <dbReference type="ARBA" id="ARBA00023114"/>
    </source>
</evidence>
<keyword evidence="3" id="KW-0813">Transport</keyword>
<feature type="domain" description="Porin" evidence="12">
    <location>
        <begin position="11"/>
        <end position="344"/>
    </location>
</feature>
<evidence type="ECO:0000256" key="11">
    <source>
        <dbReference type="SAM" id="SignalP"/>
    </source>
</evidence>
<evidence type="ECO:0000313" key="13">
    <source>
        <dbReference type="EMBL" id="GGX45430.1"/>
    </source>
</evidence>
<dbReference type="InterPro" id="IPR033900">
    <property type="entry name" value="Gram_neg_porin_domain"/>
</dbReference>
<keyword evidence="6 11" id="KW-0732">Signal</keyword>
<evidence type="ECO:0000256" key="1">
    <source>
        <dbReference type="ARBA" id="ARBA00004571"/>
    </source>
</evidence>
<sequence length="383" mass="39826">MLRAGIFCILLLLTAAASAQSQLTLYGVIDAGLIYNTHQAAGDGSRFSVESGALQVSRWGLRGSEQIDPDMRILFSLESTLNHDTGSAGAGFGGNQFSQNGTSTSLFDRAAWLGVSGRYGTLTAGRQNILGVESVGRADPADLAHAATNPNVLLSGMYAGALYGGFGSNRGGAALRQNNALKYLSPAVEGSGFALMYAPGEQAASVRSSSYAGVSAYYSNGRDGVAAAYGVFRDQTGAASLEAWAAGVKWRPSEQWTVRASFAGDVVRGDITIPMPGNPQANANGRRITVGGIGVDYQHFPALVSTVAAYQSRRSGDVPGRAAQYLVITKYSLSGRTVLYGSLTLAVAASPAPQDTMLALGIIGIGSGYRSAWRVASGMQHVF</sequence>
<dbReference type="Pfam" id="PF13609">
    <property type="entry name" value="Porin_4"/>
    <property type="match status" value="1"/>
</dbReference>
<evidence type="ECO:0000256" key="5">
    <source>
        <dbReference type="ARBA" id="ARBA00022692"/>
    </source>
</evidence>
<dbReference type="CDD" id="cd00342">
    <property type="entry name" value="gram_neg_porins"/>
    <property type="match status" value="1"/>
</dbReference>
<feature type="signal peptide" evidence="11">
    <location>
        <begin position="1"/>
        <end position="19"/>
    </location>
</feature>
<feature type="chain" id="PRO_5045669162" evidence="11">
    <location>
        <begin position="20"/>
        <end position="383"/>
    </location>
</feature>
<comment type="caution">
    <text evidence="13">The sequence shown here is derived from an EMBL/GenBank/DDBJ whole genome shotgun (WGS) entry which is preliminary data.</text>
</comment>
<keyword evidence="5" id="KW-0812">Transmembrane</keyword>
<evidence type="ECO:0000256" key="10">
    <source>
        <dbReference type="ARBA" id="ARBA00023237"/>
    </source>
</evidence>
<evidence type="ECO:0000259" key="12">
    <source>
        <dbReference type="Pfam" id="PF13609"/>
    </source>
</evidence>
<dbReference type="Gene3D" id="2.40.160.10">
    <property type="entry name" value="Porin"/>
    <property type="match status" value="1"/>
</dbReference>
<proteinExistence type="predicted"/>
<keyword evidence="10" id="KW-0998">Cell outer membrane</keyword>
<dbReference type="EMBL" id="BMYU01000006">
    <property type="protein sequence ID" value="GGX45430.1"/>
    <property type="molecule type" value="Genomic_DNA"/>
</dbReference>
<evidence type="ECO:0000256" key="4">
    <source>
        <dbReference type="ARBA" id="ARBA00022452"/>
    </source>
</evidence>
<keyword evidence="4" id="KW-1134">Transmembrane beta strand</keyword>
<evidence type="ECO:0000256" key="9">
    <source>
        <dbReference type="ARBA" id="ARBA00023136"/>
    </source>
</evidence>
<comment type="subunit">
    <text evidence="2">Homotrimer.</text>
</comment>
<evidence type="ECO:0000313" key="14">
    <source>
        <dbReference type="Proteomes" id="UP000653343"/>
    </source>
</evidence>
<comment type="subcellular location">
    <subcellularLocation>
        <location evidence="1">Cell outer membrane</location>
        <topology evidence="1">Multi-pass membrane protein</topology>
    </subcellularLocation>
</comment>
<dbReference type="InterPro" id="IPR050298">
    <property type="entry name" value="Gram-neg_bact_OMP"/>
</dbReference>